<protein>
    <submittedName>
        <fullName evidence="1">Uncharacterized protein</fullName>
    </submittedName>
</protein>
<name>A0A0A0R7D9_STAAU</name>
<reference evidence="1" key="1">
    <citation type="journal article" date="2014" name="PLoS ONE">
        <title>Beyond the Chromosome: The Prevalence of Unique Extra-Chromosomal Bacteriophages with Integrated Virulence Genes in Pathogenic Staphylococcus aureus.</title>
        <authorList>
            <person name="Utter B."/>
            <person name="Deutsch D.R."/>
            <person name="Schuch R."/>
            <person name="Winer B.Y."/>
            <person name="Verratti K."/>
            <person name="Bishop-Lilly K."/>
            <person name="Sozhamannan S."/>
            <person name="Fischetti V.A."/>
        </authorList>
    </citation>
    <scope>NUCLEOTIDE SEQUENCE</scope>
    <source>
        <strain evidence="1">A960649</strain>
        <plasmid evidence="1">pBU108a</plasmid>
    </source>
</reference>
<geneLocation type="plasmid" evidence="1">
    <name>pBU108a</name>
</geneLocation>
<organism evidence="1">
    <name type="scientific">Staphylococcus aureus</name>
    <dbReference type="NCBI Taxonomy" id="1280"/>
    <lineage>
        <taxon>Bacteria</taxon>
        <taxon>Bacillati</taxon>
        <taxon>Bacillota</taxon>
        <taxon>Bacilli</taxon>
        <taxon>Bacillales</taxon>
        <taxon>Staphylococcaceae</taxon>
        <taxon>Staphylococcus</taxon>
    </lineage>
</organism>
<sequence length="76" mass="8844">MCDSYKKLPENVIKFDAIIKSKNDKVECQCGGKAKYRINERYKLVTCEICGKNVDPFTALLVIVKRLKNFYHNSRN</sequence>
<dbReference type="AlphaFoldDB" id="A0A0A0R7D9"/>
<keyword evidence="1" id="KW-0614">Plasmid</keyword>
<dbReference type="EMBL" id="KF831355">
    <property type="protein sequence ID" value="AIU96685.1"/>
    <property type="molecule type" value="Genomic_DNA"/>
</dbReference>
<proteinExistence type="predicted"/>
<evidence type="ECO:0000313" key="1">
    <source>
        <dbReference type="EMBL" id="AIU96685.1"/>
    </source>
</evidence>
<accession>A0A0A0R7D9</accession>